<keyword evidence="2 6" id="KW-0349">Heme</keyword>
<evidence type="ECO:0000313" key="8">
    <source>
        <dbReference type="Proteomes" id="UP001301769"/>
    </source>
</evidence>
<dbReference type="SUPFAM" id="SSF51735">
    <property type="entry name" value="NAD(P)-binding Rossmann-fold domains"/>
    <property type="match status" value="1"/>
</dbReference>
<dbReference type="Gene3D" id="3.40.50.720">
    <property type="entry name" value="NAD(P)-binding Rossmann-like Domain"/>
    <property type="match status" value="1"/>
</dbReference>
<dbReference type="PANTHER" id="PTHR24305">
    <property type="entry name" value="CYTOCHROME P450"/>
    <property type="match status" value="1"/>
</dbReference>
<dbReference type="PRINTS" id="PR00385">
    <property type="entry name" value="P450"/>
</dbReference>
<dbReference type="InterPro" id="IPR002347">
    <property type="entry name" value="SDR_fam"/>
</dbReference>
<dbReference type="GO" id="GO:0020037">
    <property type="term" value="F:heme binding"/>
    <property type="evidence" value="ECO:0007669"/>
    <property type="project" value="InterPro"/>
</dbReference>
<dbReference type="InterPro" id="IPR050121">
    <property type="entry name" value="Cytochrome_P450_monoxygenase"/>
</dbReference>
<dbReference type="InterPro" id="IPR002401">
    <property type="entry name" value="Cyt_P450_E_grp-I"/>
</dbReference>
<dbReference type="Gene3D" id="1.10.630.10">
    <property type="entry name" value="Cytochrome P450"/>
    <property type="match status" value="1"/>
</dbReference>
<dbReference type="Pfam" id="PF00106">
    <property type="entry name" value="adh_short"/>
    <property type="match status" value="1"/>
</dbReference>
<evidence type="ECO:0000256" key="1">
    <source>
        <dbReference type="ARBA" id="ARBA00001971"/>
    </source>
</evidence>
<evidence type="ECO:0000256" key="6">
    <source>
        <dbReference type="PIRSR" id="PIRSR602401-1"/>
    </source>
</evidence>
<dbReference type="Pfam" id="PF00067">
    <property type="entry name" value="p450"/>
    <property type="match status" value="1"/>
</dbReference>
<dbReference type="InterPro" id="IPR020904">
    <property type="entry name" value="Sc_DH/Rdtase_CS"/>
</dbReference>
<dbReference type="InterPro" id="IPR017972">
    <property type="entry name" value="Cyt_P450_CS"/>
</dbReference>
<dbReference type="SUPFAM" id="SSF48264">
    <property type="entry name" value="Cytochrome P450"/>
    <property type="match status" value="1"/>
</dbReference>
<evidence type="ECO:0000313" key="7">
    <source>
        <dbReference type="EMBL" id="KAK4210063.1"/>
    </source>
</evidence>
<feature type="binding site" description="axial binding residue" evidence="6">
    <location>
        <position position="409"/>
    </location>
    <ligand>
        <name>heme</name>
        <dbReference type="ChEBI" id="CHEBI:30413"/>
    </ligand>
    <ligandPart>
        <name>Fe</name>
        <dbReference type="ChEBI" id="CHEBI:18248"/>
    </ligandPart>
</feature>
<dbReference type="GO" id="GO:0016705">
    <property type="term" value="F:oxidoreductase activity, acting on paired donors, with incorporation or reduction of molecular oxygen"/>
    <property type="evidence" value="ECO:0007669"/>
    <property type="project" value="InterPro"/>
</dbReference>
<dbReference type="GO" id="GO:0005506">
    <property type="term" value="F:iron ion binding"/>
    <property type="evidence" value="ECO:0007669"/>
    <property type="project" value="InterPro"/>
</dbReference>
<organism evidence="7 8">
    <name type="scientific">Rhypophila decipiens</name>
    <dbReference type="NCBI Taxonomy" id="261697"/>
    <lineage>
        <taxon>Eukaryota</taxon>
        <taxon>Fungi</taxon>
        <taxon>Dikarya</taxon>
        <taxon>Ascomycota</taxon>
        <taxon>Pezizomycotina</taxon>
        <taxon>Sordariomycetes</taxon>
        <taxon>Sordariomycetidae</taxon>
        <taxon>Sordariales</taxon>
        <taxon>Naviculisporaceae</taxon>
        <taxon>Rhypophila</taxon>
    </lineage>
</organism>
<evidence type="ECO:0000256" key="5">
    <source>
        <dbReference type="ARBA" id="ARBA00023004"/>
    </source>
</evidence>
<protein>
    <submittedName>
        <fullName evidence="7">Cytochrome P450</fullName>
    </submittedName>
</protein>
<evidence type="ECO:0000256" key="4">
    <source>
        <dbReference type="ARBA" id="ARBA00022857"/>
    </source>
</evidence>
<accession>A0AAN6Y000</accession>
<dbReference type="PROSITE" id="PS00061">
    <property type="entry name" value="ADH_SHORT"/>
    <property type="match status" value="1"/>
</dbReference>
<comment type="caution">
    <text evidence="7">The sequence shown here is derived from an EMBL/GenBank/DDBJ whole genome shotgun (WGS) entry which is preliminary data.</text>
</comment>
<dbReference type="InterPro" id="IPR001128">
    <property type="entry name" value="Cyt_P450"/>
</dbReference>
<dbReference type="PROSITE" id="PS00086">
    <property type="entry name" value="CYTOCHROME_P450"/>
    <property type="match status" value="1"/>
</dbReference>
<keyword evidence="5 6" id="KW-0408">Iron</keyword>
<dbReference type="EMBL" id="MU858185">
    <property type="protein sequence ID" value="KAK4210063.1"/>
    <property type="molecule type" value="Genomic_DNA"/>
</dbReference>
<reference evidence="7" key="1">
    <citation type="journal article" date="2023" name="Mol. Phylogenet. Evol.">
        <title>Genome-scale phylogeny and comparative genomics of the fungal order Sordariales.</title>
        <authorList>
            <person name="Hensen N."/>
            <person name="Bonometti L."/>
            <person name="Westerberg I."/>
            <person name="Brannstrom I.O."/>
            <person name="Guillou S."/>
            <person name="Cros-Aarteil S."/>
            <person name="Calhoun S."/>
            <person name="Haridas S."/>
            <person name="Kuo A."/>
            <person name="Mondo S."/>
            <person name="Pangilinan J."/>
            <person name="Riley R."/>
            <person name="LaButti K."/>
            <person name="Andreopoulos B."/>
            <person name="Lipzen A."/>
            <person name="Chen C."/>
            <person name="Yan M."/>
            <person name="Daum C."/>
            <person name="Ng V."/>
            <person name="Clum A."/>
            <person name="Steindorff A."/>
            <person name="Ohm R.A."/>
            <person name="Martin F."/>
            <person name="Silar P."/>
            <person name="Natvig D.O."/>
            <person name="Lalanne C."/>
            <person name="Gautier V."/>
            <person name="Ament-Velasquez S.L."/>
            <person name="Kruys A."/>
            <person name="Hutchinson M.I."/>
            <person name="Powell A.J."/>
            <person name="Barry K."/>
            <person name="Miller A.N."/>
            <person name="Grigoriev I.V."/>
            <person name="Debuchy R."/>
            <person name="Gladieux P."/>
            <person name="Hiltunen Thoren M."/>
            <person name="Johannesson H."/>
        </authorList>
    </citation>
    <scope>NUCLEOTIDE SEQUENCE</scope>
    <source>
        <strain evidence="7">PSN293</strain>
    </source>
</reference>
<dbReference type="InterPro" id="IPR036291">
    <property type="entry name" value="NAD(P)-bd_dom_sf"/>
</dbReference>
<dbReference type="GO" id="GO:0004497">
    <property type="term" value="F:monooxygenase activity"/>
    <property type="evidence" value="ECO:0007669"/>
    <property type="project" value="InterPro"/>
</dbReference>
<dbReference type="AlphaFoldDB" id="A0AAN6Y000"/>
<comment type="cofactor">
    <cofactor evidence="1 6">
        <name>heme</name>
        <dbReference type="ChEBI" id="CHEBI:30413"/>
    </cofactor>
</comment>
<dbReference type="Proteomes" id="UP001301769">
    <property type="component" value="Unassembled WGS sequence"/>
</dbReference>
<dbReference type="PANTHER" id="PTHR24305:SF161">
    <property type="entry name" value="P450, PUTATIVE (EUROFUNG)-RELATED"/>
    <property type="match status" value="1"/>
</dbReference>
<proteinExistence type="predicted"/>
<sequence length="774" mass="85751">MVLTPAPVKQIPYVIWNNGGRMPYKILALHEKYGPIVRIAPNEVSFSSSQSWSDIYGFRPGHKTFIKSDFYEGGSFSARGVHSMGVERNVEAHAQMRRHLSHAFSSASLAEQEVLVVESIDKFIRVIGERGSETDFNLTKGFGMLAFDIIGDLAFGETFGGLESGEAHPWISISLGALKKFPLIDAFRRFPALGSMFMTLIPGMINKLIEQTHQNEEFSISLVKKRIARHDASRKDFMTRILDKRDVEKVSDLQLAAYASDFVLGGSETTATTLSCIVYYLLKKPDIMAELKREIRTRYQSYGAMDSASVIQLPYLKAVILEGMRIFPPVPFALPRIVPEGGDEIDGCLLPAGTIVGTNPVAAAMSTRNFSEPFEFSPERWLKSSTKETKEGLDILGASQPFSLGARGCIGINLAWLEMRTTLAKLLWKYDFSLVNQDLDWQRDSTMCTFWNIPELWVRVKEASREAQLLQLCVKETMASLNITETDIPLELTRIIGGSSGIGYAAAKILAEKGATVHIFDLNLPEQAIPCVRFHQCSVTNWAELRAAFDQIGHLDYVFANAGTSEETDYFADSLDSDGLLAEPTYRVIDVNVRGVYNVVKLAWSRMRADKTQGSIVITTSATAYAPEQSLPVYSSGKLALVGLIRALRSTMIRDGITINGVAPAATITSLLPANLAAPIMAMGLPVSDAHFVGLALVYSAVAEQGRRVQGYGKDSKLNLWKQERWNGRVILTLGDSYTELEETIADLSPFWMGRENLRLTQMQQSATDFRPLE</sequence>
<keyword evidence="8" id="KW-1185">Reference proteome</keyword>
<dbReference type="PRINTS" id="PR00463">
    <property type="entry name" value="EP450I"/>
</dbReference>
<evidence type="ECO:0000256" key="2">
    <source>
        <dbReference type="ARBA" id="ARBA00022617"/>
    </source>
</evidence>
<name>A0AAN6Y000_9PEZI</name>
<reference evidence="7" key="2">
    <citation type="submission" date="2023-05" db="EMBL/GenBank/DDBJ databases">
        <authorList>
            <consortium name="Lawrence Berkeley National Laboratory"/>
            <person name="Steindorff A."/>
            <person name="Hensen N."/>
            <person name="Bonometti L."/>
            <person name="Westerberg I."/>
            <person name="Brannstrom I.O."/>
            <person name="Guillou S."/>
            <person name="Cros-Aarteil S."/>
            <person name="Calhoun S."/>
            <person name="Haridas S."/>
            <person name="Kuo A."/>
            <person name="Mondo S."/>
            <person name="Pangilinan J."/>
            <person name="Riley R."/>
            <person name="Labutti K."/>
            <person name="Andreopoulos B."/>
            <person name="Lipzen A."/>
            <person name="Chen C."/>
            <person name="Yanf M."/>
            <person name="Daum C."/>
            <person name="Ng V."/>
            <person name="Clum A."/>
            <person name="Ohm R."/>
            <person name="Martin F."/>
            <person name="Silar P."/>
            <person name="Natvig D."/>
            <person name="Lalanne C."/>
            <person name="Gautier V."/>
            <person name="Ament-Velasquez S.L."/>
            <person name="Kruys A."/>
            <person name="Hutchinson M.I."/>
            <person name="Powell A.J."/>
            <person name="Barry K."/>
            <person name="Miller A.N."/>
            <person name="Grigoriev I.V."/>
            <person name="Debuchy R."/>
            <person name="Gladieux P."/>
            <person name="Thoren M.H."/>
            <person name="Johannesson H."/>
        </authorList>
    </citation>
    <scope>NUCLEOTIDE SEQUENCE</scope>
    <source>
        <strain evidence="7">PSN293</strain>
    </source>
</reference>
<dbReference type="InterPro" id="IPR036396">
    <property type="entry name" value="Cyt_P450_sf"/>
</dbReference>
<keyword evidence="3 6" id="KW-0479">Metal-binding</keyword>
<gene>
    <name evidence="7" type="ORF">QBC37DRAFT_442952</name>
</gene>
<evidence type="ECO:0000256" key="3">
    <source>
        <dbReference type="ARBA" id="ARBA00022723"/>
    </source>
</evidence>
<keyword evidence="4" id="KW-0521">NADP</keyword>
<dbReference type="CDD" id="cd11058">
    <property type="entry name" value="CYP60B-like"/>
    <property type="match status" value="1"/>
</dbReference>